<evidence type="ECO:0000256" key="7">
    <source>
        <dbReference type="ARBA" id="ARBA00023114"/>
    </source>
</evidence>
<evidence type="ECO:0000256" key="5">
    <source>
        <dbReference type="ARBA" id="ARBA00022729"/>
    </source>
</evidence>
<keyword evidence="3 10" id="KW-1134">Transmembrane beta strand</keyword>
<comment type="domain">
    <text evidence="10">Consists of 16-stranded beta-barrel sheets, with large surface-exposed loops, that form a transmembrane pore at the center of each barrel. The pore is partially ocluded by a peptide loop that folds into the pore lumen.</text>
</comment>
<dbReference type="EMBL" id="BMJJ01000002">
    <property type="protein sequence ID" value="GGD09382.1"/>
    <property type="molecule type" value="Genomic_DNA"/>
</dbReference>
<comment type="function">
    <text evidence="10">Forms passive diffusion pores that allow small molecular weight hydrophilic materials across the outer membrane.</text>
</comment>
<dbReference type="RefSeq" id="WP_188849505.1">
    <property type="nucleotide sequence ID" value="NZ_BMJJ01000002.1"/>
</dbReference>
<evidence type="ECO:0000256" key="4">
    <source>
        <dbReference type="ARBA" id="ARBA00022692"/>
    </source>
</evidence>
<organism evidence="11 12">
    <name type="scientific">Aureimonas glaciei</name>
    <dbReference type="NCBI Taxonomy" id="1776957"/>
    <lineage>
        <taxon>Bacteria</taxon>
        <taxon>Pseudomonadati</taxon>
        <taxon>Pseudomonadota</taxon>
        <taxon>Alphaproteobacteria</taxon>
        <taxon>Hyphomicrobiales</taxon>
        <taxon>Aurantimonadaceae</taxon>
        <taxon>Aureimonas</taxon>
    </lineage>
</organism>
<dbReference type="SUPFAM" id="SSF56935">
    <property type="entry name" value="Porins"/>
    <property type="match status" value="1"/>
</dbReference>
<evidence type="ECO:0000256" key="8">
    <source>
        <dbReference type="ARBA" id="ARBA00023136"/>
    </source>
</evidence>
<keyword evidence="12" id="KW-1185">Reference proteome</keyword>
<dbReference type="GO" id="GO:0046930">
    <property type="term" value="C:pore complex"/>
    <property type="evidence" value="ECO:0007669"/>
    <property type="project" value="UniProtKB-KW"/>
</dbReference>
<evidence type="ECO:0000256" key="1">
    <source>
        <dbReference type="ARBA" id="ARBA00009521"/>
    </source>
</evidence>
<evidence type="ECO:0000313" key="12">
    <source>
        <dbReference type="Proteomes" id="UP000613160"/>
    </source>
</evidence>
<keyword evidence="6 10" id="KW-0406">Ion transport</keyword>
<evidence type="ECO:0000256" key="3">
    <source>
        <dbReference type="ARBA" id="ARBA00022452"/>
    </source>
</evidence>
<evidence type="ECO:0000256" key="6">
    <source>
        <dbReference type="ARBA" id="ARBA00023065"/>
    </source>
</evidence>
<evidence type="ECO:0000313" key="11">
    <source>
        <dbReference type="EMBL" id="GGD09382.1"/>
    </source>
</evidence>
<evidence type="ECO:0000256" key="2">
    <source>
        <dbReference type="ARBA" id="ARBA00022448"/>
    </source>
</evidence>
<evidence type="ECO:0000256" key="9">
    <source>
        <dbReference type="ARBA" id="ARBA00023237"/>
    </source>
</evidence>
<keyword evidence="7 10" id="KW-0626">Porin</keyword>
<dbReference type="GO" id="GO:0009279">
    <property type="term" value="C:cell outer membrane"/>
    <property type="evidence" value="ECO:0007669"/>
    <property type="project" value="UniProtKB-SubCell"/>
</dbReference>
<keyword evidence="8 10" id="KW-0472">Membrane</keyword>
<keyword evidence="9 10" id="KW-0998">Cell outer membrane</keyword>
<keyword evidence="4 10" id="KW-0812">Transmembrane</keyword>
<keyword evidence="5 10" id="KW-0732">Signal</keyword>
<comment type="caution">
    <text evidence="11">The sequence shown here is derived from an EMBL/GenBank/DDBJ whole genome shotgun (WGS) entry which is preliminary data.</text>
</comment>
<evidence type="ECO:0000256" key="10">
    <source>
        <dbReference type="RuleBase" id="RU364005"/>
    </source>
</evidence>
<feature type="chain" id="PRO_5038167189" description="Porin" evidence="10">
    <location>
        <begin position="23"/>
        <end position="419"/>
    </location>
</feature>
<accession>A0A916XTJ0</accession>
<reference evidence="11" key="1">
    <citation type="journal article" date="2014" name="Int. J. Syst. Evol. Microbiol.">
        <title>Complete genome sequence of Corynebacterium casei LMG S-19264T (=DSM 44701T), isolated from a smear-ripened cheese.</title>
        <authorList>
            <consortium name="US DOE Joint Genome Institute (JGI-PGF)"/>
            <person name="Walter F."/>
            <person name="Albersmeier A."/>
            <person name="Kalinowski J."/>
            <person name="Ruckert C."/>
        </authorList>
    </citation>
    <scope>NUCLEOTIDE SEQUENCE</scope>
    <source>
        <strain evidence="11">CGMCC 1.15493</strain>
    </source>
</reference>
<protein>
    <recommendedName>
        <fullName evidence="10">Porin</fullName>
    </recommendedName>
</protein>
<comment type="similarity">
    <text evidence="1 10">Belongs to the alphaproteobacteria porin family.</text>
</comment>
<reference evidence="11" key="2">
    <citation type="submission" date="2020-09" db="EMBL/GenBank/DDBJ databases">
        <authorList>
            <person name="Sun Q."/>
            <person name="Zhou Y."/>
        </authorList>
    </citation>
    <scope>NUCLEOTIDE SEQUENCE</scope>
    <source>
        <strain evidence="11">CGMCC 1.15493</strain>
    </source>
</reference>
<dbReference type="Pfam" id="PF02530">
    <property type="entry name" value="Porin_2"/>
    <property type="match status" value="1"/>
</dbReference>
<comment type="subcellular location">
    <subcellularLocation>
        <location evidence="10">Cell outer membrane</location>
        <topology evidence="10">Multi-pass membrane protein</topology>
    </subcellularLocation>
</comment>
<dbReference type="GO" id="GO:0015288">
    <property type="term" value="F:porin activity"/>
    <property type="evidence" value="ECO:0007669"/>
    <property type="project" value="UniProtKB-KW"/>
</dbReference>
<keyword evidence="2 10" id="KW-0813">Transport</keyword>
<sequence>MKMDRLLLASVGLLAGMAGARAADAVVMVEPEPVDFVRVCDVYGTGYFFIPGTETCLRIGGYVRMRLNANSQEYTRASDLDGPEDYAFASKVRVRLEFDTREDTELGTLRAKARVQSTNTGSSSSGYTMDEGFIQLGGLTIGHLDSAWTYNDGGIEDGLLVDDDSDFAAGDINANRISYTASAGGFSAVLSLEDDGDGDIRPDAIGKLTYKGDWGGAYVMGVYDEDAQTEVNRRRGVDPLGDDAVYSFGKNGVDGEDGAVVVKAALLLSDPFAPKSSLKVEGHYAFDPSIYAVVGDLGQSSIFGSNDFNQTGATGTNGGNLTLSSEWQIGAAYKQGFGKISATLAGLYGETFDLDASSPGFSYGQIGSIEYWGTVGEVGYAVTKNFSVLGQVSYVDLELPSAIDDFDQTRGFVEFKRTF</sequence>
<feature type="signal peptide" evidence="10">
    <location>
        <begin position="1"/>
        <end position="22"/>
    </location>
</feature>
<dbReference type="Proteomes" id="UP000613160">
    <property type="component" value="Unassembled WGS sequence"/>
</dbReference>
<proteinExistence type="inferred from homology"/>
<dbReference type="AlphaFoldDB" id="A0A916XTJ0"/>
<name>A0A916XTJ0_9HYPH</name>
<dbReference type="GO" id="GO:0006811">
    <property type="term" value="P:monoatomic ion transport"/>
    <property type="evidence" value="ECO:0007669"/>
    <property type="project" value="UniProtKB-KW"/>
</dbReference>
<gene>
    <name evidence="11" type="ORF">GCM10011335_10320</name>
</gene>
<dbReference type="InterPro" id="IPR003684">
    <property type="entry name" value="Porin_alphabac"/>
</dbReference>